<dbReference type="InParanoid" id="A0A409VR82"/>
<dbReference type="EC" id="3.2.1.23" evidence="3 8"/>
<dbReference type="InterPro" id="IPR019801">
    <property type="entry name" value="Glyco_hydro_35_CS"/>
</dbReference>
<dbReference type="InterPro" id="IPR031330">
    <property type="entry name" value="Gly_Hdrlase_35_cat"/>
</dbReference>
<dbReference type="SUPFAM" id="SSF117100">
    <property type="entry name" value="Beta-galactosidase LacA, domain 3"/>
    <property type="match status" value="1"/>
</dbReference>
<gene>
    <name evidence="12" type="ORF">CVT24_007713</name>
</gene>
<dbReference type="Gene3D" id="2.60.390.10">
    <property type="entry name" value="Beta-galactosidase, domain 3"/>
    <property type="match status" value="1"/>
</dbReference>
<proteinExistence type="inferred from homology"/>
<name>A0A409VR82_9AGAR</name>
<protein>
    <recommendedName>
        <fullName evidence="3 8">Beta-galactosidase</fullName>
        <ecNumber evidence="3 8">3.2.1.23</ecNumber>
    </recommendedName>
</protein>
<dbReference type="Pfam" id="PF13364">
    <property type="entry name" value="BetaGal_ABD2"/>
    <property type="match status" value="2"/>
</dbReference>
<dbReference type="Gene3D" id="3.20.20.80">
    <property type="entry name" value="Glycosidases"/>
    <property type="match status" value="1"/>
</dbReference>
<dbReference type="SUPFAM" id="SSF51445">
    <property type="entry name" value="(Trans)glycosidases"/>
    <property type="match status" value="1"/>
</dbReference>
<comment type="catalytic activity">
    <reaction evidence="1 8">
        <text>Hydrolysis of terminal non-reducing beta-D-galactose residues in beta-D-galactosides.</text>
        <dbReference type="EC" id="3.2.1.23"/>
    </reaction>
</comment>
<dbReference type="PROSITE" id="PS01182">
    <property type="entry name" value="GLYCOSYL_HYDROL_F35"/>
    <property type="match status" value="1"/>
</dbReference>
<keyword evidence="6" id="KW-0325">Glycoprotein</keyword>
<organism evidence="12 13">
    <name type="scientific">Panaeolus cyanescens</name>
    <dbReference type="NCBI Taxonomy" id="181874"/>
    <lineage>
        <taxon>Eukaryota</taxon>
        <taxon>Fungi</taxon>
        <taxon>Dikarya</taxon>
        <taxon>Basidiomycota</taxon>
        <taxon>Agaricomycotina</taxon>
        <taxon>Agaricomycetes</taxon>
        <taxon>Agaricomycetidae</taxon>
        <taxon>Agaricales</taxon>
        <taxon>Agaricineae</taxon>
        <taxon>Galeropsidaceae</taxon>
        <taxon>Panaeolus</taxon>
    </lineage>
</organism>
<evidence type="ECO:0000256" key="4">
    <source>
        <dbReference type="ARBA" id="ARBA00022729"/>
    </source>
</evidence>
<dbReference type="SMART" id="SM01029">
    <property type="entry name" value="BetaGal_dom2"/>
    <property type="match status" value="1"/>
</dbReference>
<keyword evidence="13" id="KW-1185">Reference proteome</keyword>
<dbReference type="SUPFAM" id="SSF51011">
    <property type="entry name" value="Glycosyl hydrolase domain"/>
    <property type="match status" value="1"/>
</dbReference>
<keyword evidence="7 8" id="KW-0326">Glycosidase</keyword>
<dbReference type="GO" id="GO:0004565">
    <property type="term" value="F:beta-galactosidase activity"/>
    <property type="evidence" value="ECO:0007669"/>
    <property type="project" value="UniProtKB-EC"/>
</dbReference>
<dbReference type="Pfam" id="PF13363">
    <property type="entry name" value="BetaGal_dom3"/>
    <property type="match status" value="1"/>
</dbReference>
<evidence type="ECO:0000259" key="11">
    <source>
        <dbReference type="SMART" id="SM01029"/>
    </source>
</evidence>
<dbReference type="InterPro" id="IPR025300">
    <property type="entry name" value="BetaGal_jelly_roll_dom"/>
</dbReference>
<dbReference type="InterPro" id="IPR036833">
    <property type="entry name" value="BetaGal_dom3_sf"/>
</dbReference>
<dbReference type="PANTHER" id="PTHR23421">
    <property type="entry name" value="BETA-GALACTOSIDASE RELATED"/>
    <property type="match status" value="1"/>
</dbReference>
<evidence type="ECO:0000256" key="10">
    <source>
        <dbReference type="SAM" id="SignalP"/>
    </source>
</evidence>
<evidence type="ECO:0000256" key="8">
    <source>
        <dbReference type="RuleBase" id="RU000675"/>
    </source>
</evidence>
<evidence type="ECO:0000313" key="12">
    <source>
        <dbReference type="EMBL" id="PPQ68771.1"/>
    </source>
</evidence>
<dbReference type="InterPro" id="IPR037110">
    <property type="entry name" value="Betagal_dom2_sf"/>
</dbReference>
<reference evidence="12 13" key="1">
    <citation type="journal article" date="2018" name="Evol. Lett.">
        <title>Horizontal gene cluster transfer increased hallucinogenic mushroom diversity.</title>
        <authorList>
            <person name="Reynolds H.T."/>
            <person name="Vijayakumar V."/>
            <person name="Gluck-Thaler E."/>
            <person name="Korotkin H.B."/>
            <person name="Matheny P.B."/>
            <person name="Slot J.C."/>
        </authorList>
    </citation>
    <scope>NUCLEOTIDE SEQUENCE [LARGE SCALE GENOMIC DNA]</scope>
    <source>
        <strain evidence="12 13">2629</strain>
    </source>
</reference>
<dbReference type="Pfam" id="PF10435">
    <property type="entry name" value="BetaGal_dom2"/>
    <property type="match status" value="1"/>
</dbReference>
<feature type="domain" description="Beta-galactosidase" evidence="11">
    <location>
        <begin position="388"/>
        <end position="574"/>
    </location>
</feature>
<evidence type="ECO:0000256" key="1">
    <source>
        <dbReference type="ARBA" id="ARBA00001412"/>
    </source>
</evidence>
<dbReference type="GO" id="GO:0005975">
    <property type="term" value="P:carbohydrate metabolic process"/>
    <property type="evidence" value="ECO:0007669"/>
    <property type="project" value="InterPro"/>
</dbReference>
<dbReference type="InterPro" id="IPR008979">
    <property type="entry name" value="Galactose-bd-like_sf"/>
</dbReference>
<evidence type="ECO:0000256" key="9">
    <source>
        <dbReference type="RuleBase" id="RU003679"/>
    </source>
</evidence>
<dbReference type="Gene3D" id="2.60.120.260">
    <property type="entry name" value="Galactose-binding domain-like"/>
    <property type="match status" value="2"/>
</dbReference>
<evidence type="ECO:0000313" key="13">
    <source>
        <dbReference type="Proteomes" id="UP000284842"/>
    </source>
</evidence>
<dbReference type="FunFam" id="2.60.120.260:FF:000065">
    <property type="entry name" value="Beta-galactosidase A"/>
    <property type="match status" value="1"/>
</dbReference>
<dbReference type="STRING" id="181874.A0A409VR82"/>
<dbReference type="Pfam" id="PF01301">
    <property type="entry name" value="Glyco_hydro_35"/>
    <property type="match status" value="1"/>
</dbReference>
<accession>A0A409VR82</accession>
<dbReference type="EMBL" id="NHTK01006000">
    <property type="protein sequence ID" value="PPQ68771.1"/>
    <property type="molecule type" value="Genomic_DNA"/>
</dbReference>
<feature type="signal peptide" evidence="10">
    <location>
        <begin position="1"/>
        <end position="20"/>
    </location>
</feature>
<dbReference type="Proteomes" id="UP000284842">
    <property type="component" value="Unassembled WGS sequence"/>
</dbReference>
<dbReference type="InterPro" id="IPR018954">
    <property type="entry name" value="Betagal_dom2"/>
</dbReference>
<dbReference type="PRINTS" id="PR00742">
    <property type="entry name" value="GLHYDRLASE35"/>
</dbReference>
<dbReference type="AlphaFoldDB" id="A0A409VR82"/>
<dbReference type="InterPro" id="IPR017853">
    <property type="entry name" value="GH"/>
</dbReference>
<dbReference type="InterPro" id="IPR025972">
    <property type="entry name" value="BetaGal_dom3"/>
</dbReference>
<keyword evidence="5 8" id="KW-0378">Hydrolase</keyword>
<evidence type="ECO:0000256" key="7">
    <source>
        <dbReference type="ARBA" id="ARBA00023295"/>
    </source>
</evidence>
<feature type="chain" id="PRO_5019258230" description="Beta-galactosidase" evidence="10">
    <location>
        <begin position="21"/>
        <end position="1005"/>
    </location>
</feature>
<dbReference type="FunFam" id="3.20.20.80:FF:000040">
    <property type="entry name" value="Beta-galactosidase A"/>
    <property type="match status" value="1"/>
</dbReference>
<evidence type="ECO:0000256" key="5">
    <source>
        <dbReference type="ARBA" id="ARBA00022801"/>
    </source>
</evidence>
<evidence type="ECO:0000256" key="2">
    <source>
        <dbReference type="ARBA" id="ARBA00009809"/>
    </source>
</evidence>
<evidence type="ECO:0000256" key="3">
    <source>
        <dbReference type="ARBA" id="ARBA00012756"/>
    </source>
</evidence>
<dbReference type="OrthoDB" id="1657402at2759"/>
<dbReference type="InterPro" id="IPR001944">
    <property type="entry name" value="Glycoside_Hdrlase_35"/>
</dbReference>
<sequence length="1005" mass="109612">MKSYFLRLASLLGVLALLAGSEVVAKNGAKRLIARQTPQTNGLQDIVTWDEYSLKINGKRLMIFSGEIHPYRMPVQSLHLDIFQKVKSLGFNTVSFYVFWGIHEPKRGEISFDGFRDLQPFFDAAKEAGVYLIARPGPYINAETTGGGFPGWGTYTPGIWRTSNSTYVEAYEGYIKAVAEKIAANEITKGGPVILVQSENEYSGWYAPYSEDFVYEDKLMKSFIDAGVTVPITTNDAWPGGHYTSVDIYGYDSYPNGFDCSNPYTWKSDAVPEYFWGAHMDINPEDPNAVYEFQAGAFDGWGGAGYGACAILLGPEFERVFYKNQYAMSTTMFNLYMIFGGTNWGGIAHPGVYTSYDYGSAIAEDRTLREKYYELKLQANFLAVSPAYLTTRPQNIYNTAGAFTGNQALKTTQVLDVVGKKTGFYVVRQSDASSNALQTYRLTLPTSIGQLTIPTIGGSLALNGKDSKIHVVDYAAGSNTLVYSTAEIMTWATIDGRDIILLYGNAGELHETALKFSTSTPPAVKVLSGSATIKEKVLSGGALALQYTTNGQSVVQVGSNTLLYILDRANAYQFWVLHPPASGPMGQFEKENPIIVKGGYLLRSVAVKDGVLAIKGDLNGTANFEIIAPTKDSASVTFNGSPLSLTKTSYGTLTASRAASLPNVVVPNLSSLTWKTANSLPEILQSYSDSAWVTASHNSTVNPRKPATNVVLYAGDYGFHTGNILWRAHFSATGTETGFKVNVLGGAAFGYSVWLDSTFIGSWVGDAVHNQYEGTFKFPSSLANGSKHVITILQDHMGYEEDWTTGNDDFKAPRGINRYSFVGSTSTVVSTWKVTGNLGGESYVDRTRGPLNEGGLYGERQGWHLPGFNDASWATGTPTTGISAPGVSFYRTKFNLNIPQGVDYPLALVVSNSTTNPHFRSQFYVNGYQFGKYVNHIGPQLSFPVPQGILNYNGENTLAVSLWATDVTGAKLNSLDMKLTSKVESSMATVVNQPLTGWEYRRGAY</sequence>
<dbReference type="Gene3D" id="2.102.20.10">
    <property type="entry name" value="Beta-galactosidase, domain 2"/>
    <property type="match status" value="1"/>
</dbReference>
<dbReference type="SUPFAM" id="SSF49785">
    <property type="entry name" value="Galactose-binding domain-like"/>
    <property type="match status" value="2"/>
</dbReference>
<comment type="caution">
    <text evidence="12">The sequence shown here is derived from an EMBL/GenBank/DDBJ whole genome shotgun (WGS) entry which is preliminary data.</text>
</comment>
<comment type="similarity">
    <text evidence="2 9">Belongs to the glycosyl hydrolase 35 family.</text>
</comment>
<evidence type="ECO:0000256" key="6">
    <source>
        <dbReference type="ARBA" id="ARBA00023180"/>
    </source>
</evidence>
<keyword evidence="4 10" id="KW-0732">Signal</keyword>